<organism evidence="4 5">
    <name type="scientific">Actinomadura vinacea</name>
    <dbReference type="NCBI Taxonomy" id="115336"/>
    <lineage>
        <taxon>Bacteria</taxon>
        <taxon>Bacillati</taxon>
        <taxon>Actinomycetota</taxon>
        <taxon>Actinomycetes</taxon>
        <taxon>Streptosporangiales</taxon>
        <taxon>Thermomonosporaceae</taxon>
        <taxon>Actinomadura</taxon>
    </lineage>
</organism>
<dbReference type="PANTHER" id="PTHR43037:SF1">
    <property type="entry name" value="BLL1128 PROTEIN"/>
    <property type="match status" value="1"/>
</dbReference>
<evidence type="ECO:0000256" key="2">
    <source>
        <dbReference type="ARBA" id="ARBA00022801"/>
    </source>
</evidence>
<dbReference type="PANTHER" id="PTHR43037">
    <property type="entry name" value="UNNAMED PRODUCT-RELATED"/>
    <property type="match status" value="1"/>
</dbReference>
<dbReference type="EMBL" id="BAAARW010000019">
    <property type="protein sequence ID" value="GAA2429628.1"/>
    <property type="molecule type" value="Genomic_DNA"/>
</dbReference>
<comment type="caution">
    <text evidence="4">The sequence shown here is derived from an EMBL/GenBank/DDBJ whole genome shotgun (WGS) entry which is preliminary data.</text>
</comment>
<gene>
    <name evidence="4" type="ORF">GCM10010191_48820</name>
</gene>
<evidence type="ECO:0000256" key="3">
    <source>
        <dbReference type="SAM" id="SignalP"/>
    </source>
</evidence>
<keyword evidence="2" id="KW-0378">Hydrolase</keyword>
<keyword evidence="1 3" id="KW-0732">Signal</keyword>
<keyword evidence="5" id="KW-1185">Reference proteome</keyword>
<name>A0ABP5WPT0_9ACTN</name>
<dbReference type="Proteomes" id="UP001501231">
    <property type="component" value="Unassembled WGS sequence"/>
</dbReference>
<accession>A0ABP5WPT0</accession>
<dbReference type="Gene3D" id="3.40.50.1820">
    <property type="entry name" value="alpha/beta hydrolase"/>
    <property type="match status" value="1"/>
</dbReference>
<protein>
    <submittedName>
        <fullName evidence="4">PHB depolymerase family esterase</fullName>
    </submittedName>
</protein>
<evidence type="ECO:0000313" key="5">
    <source>
        <dbReference type="Proteomes" id="UP001501231"/>
    </source>
</evidence>
<dbReference type="SUPFAM" id="SSF53474">
    <property type="entry name" value="alpha/beta-Hydrolases"/>
    <property type="match status" value="1"/>
</dbReference>
<dbReference type="InterPro" id="IPR050955">
    <property type="entry name" value="Plant_Biomass_Hydrol_Est"/>
</dbReference>
<reference evidence="5" key="1">
    <citation type="journal article" date="2019" name="Int. J. Syst. Evol. Microbiol.">
        <title>The Global Catalogue of Microorganisms (GCM) 10K type strain sequencing project: providing services to taxonomists for standard genome sequencing and annotation.</title>
        <authorList>
            <consortium name="The Broad Institute Genomics Platform"/>
            <consortium name="The Broad Institute Genome Sequencing Center for Infectious Disease"/>
            <person name="Wu L."/>
            <person name="Ma J."/>
        </authorList>
    </citation>
    <scope>NUCLEOTIDE SEQUENCE [LARGE SCALE GENOMIC DNA]</scope>
    <source>
        <strain evidence="5">JCM 3325</strain>
    </source>
</reference>
<feature type="signal peptide" evidence="3">
    <location>
        <begin position="1"/>
        <end position="27"/>
    </location>
</feature>
<evidence type="ECO:0000313" key="4">
    <source>
        <dbReference type="EMBL" id="GAA2429628.1"/>
    </source>
</evidence>
<dbReference type="InterPro" id="IPR029058">
    <property type="entry name" value="AB_hydrolase_fold"/>
</dbReference>
<sequence length="301" mass="32384">MCRVTLAFCLAAGLLLVPATAPSTANAAAPPGPGTHKRTLTMGGFWQRDYLLHVPPGRTSAPQPLVIALHGGLDDMNYIRRQSGLDEVADQNGFLVAYPDGFMRTWNAGGCCWFARMAGIDDVGFLDSLIDTLVREGLADPRRIYLTGFSNGGGMAYRYACERSSRVAAVGVVSGSLAVECAPRDPVPVIAFHGTADFSVPYGGGGNQDWNNPEPFPPVAAVMEFWRTANRLPPLHRITLDTAKTTCRSTGRTTGRDGSGAEVEFCTIFDGGHEWPSGQVDPEVMASPLIWRFLSGHERRG</sequence>
<proteinExistence type="predicted"/>
<evidence type="ECO:0000256" key="1">
    <source>
        <dbReference type="ARBA" id="ARBA00022729"/>
    </source>
</evidence>
<dbReference type="InterPro" id="IPR010126">
    <property type="entry name" value="Esterase_phb"/>
</dbReference>
<feature type="chain" id="PRO_5045433599" evidence="3">
    <location>
        <begin position="28"/>
        <end position="301"/>
    </location>
</feature>
<dbReference type="Pfam" id="PF10503">
    <property type="entry name" value="Esterase_PHB"/>
    <property type="match status" value="1"/>
</dbReference>